<evidence type="ECO:0000313" key="3">
    <source>
        <dbReference type="Proteomes" id="UP000789739"/>
    </source>
</evidence>
<comment type="caution">
    <text evidence="2">The sequence shown here is derived from an EMBL/GenBank/DDBJ whole genome shotgun (WGS) entry which is preliminary data.</text>
</comment>
<feature type="compositionally biased region" description="Polar residues" evidence="1">
    <location>
        <begin position="41"/>
        <end position="51"/>
    </location>
</feature>
<dbReference type="InterPro" id="IPR038322">
    <property type="entry name" value="Pex19_C_sf"/>
</dbReference>
<dbReference type="Gene3D" id="1.20.120.900">
    <property type="entry name" value="Pex19, mPTS binding domain"/>
    <property type="match status" value="1"/>
</dbReference>
<feature type="compositionally biased region" description="Acidic residues" evidence="1">
    <location>
        <begin position="54"/>
        <end position="64"/>
    </location>
</feature>
<dbReference type="GO" id="GO:0033328">
    <property type="term" value="F:peroxisome membrane targeting sequence binding"/>
    <property type="evidence" value="ECO:0007669"/>
    <property type="project" value="TreeGrafter"/>
</dbReference>
<feature type="compositionally biased region" description="Acidic residues" evidence="1">
    <location>
        <begin position="11"/>
        <end position="29"/>
    </location>
</feature>
<dbReference type="InterPro" id="IPR006708">
    <property type="entry name" value="Pex19"/>
</dbReference>
<protein>
    <submittedName>
        <fullName evidence="2">7010_t:CDS:1</fullName>
    </submittedName>
</protein>
<evidence type="ECO:0000313" key="2">
    <source>
        <dbReference type="EMBL" id="CAG8461849.1"/>
    </source>
</evidence>
<dbReference type="PANTHER" id="PTHR12774">
    <property type="entry name" value="PEROXISOMAL BIOGENESIS FACTOR 19"/>
    <property type="match status" value="1"/>
</dbReference>
<evidence type="ECO:0000256" key="1">
    <source>
        <dbReference type="SAM" id="MobiDB-lite"/>
    </source>
</evidence>
<feature type="region of interest" description="Disordered" evidence="1">
    <location>
        <begin position="1"/>
        <end position="65"/>
    </location>
</feature>
<proteinExistence type="predicted"/>
<gene>
    <name evidence="2" type="ORF">PBRASI_LOCUS627</name>
</gene>
<dbReference type="OrthoDB" id="21292at2759"/>
<dbReference type="Pfam" id="PF04614">
    <property type="entry name" value="Pex19"/>
    <property type="match status" value="1"/>
</dbReference>
<keyword evidence="3" id="KW-1185">Reference proteome</keyword>
<name>A0A9N8VUY0_9GLOM</name>
<dbReference type="PANTHER" id="PTHR12774:SF2">
    <property type="entry name" value="PEROXISOMAL BIOGENESIS FACTOR 19"/>
    <property type="match status" value="1"/>
</dbReference>
<organism evidence="2 3">
    <name type="scientific">Paraglomus brasilianum</name>
    <dbReference type="NCBI Taxonomy" id="144538"/>
    <lineage>
        <taxon>Eukaryota</taxon>
        <taxon>Fungi</taxon>
        <taxon>Fungi incertae sedis</taxon>
        <taxon>Mucoromycota</taxon>
        <taxon>Glomeromycotina</taxon>
        <taxon>Glomeromycetes</taxon>
        <taxon>Paraglomerales</taxon>
        <taxon>Paraglomeraceae</taxon>
        <taxon>Paraglomus</taxon>
    </lineage>
</organism>
<dbReference type="Proteomes" id="UP000789739">
    <property type="component" value="Unassembled WGS sequence"/>
</dbReference>
<accession>A0A9N8VUY0</accession>
<dbReference type="GO" id="GO:0005778">
    <property type="term" value="C:peroxisomal membrane"/>
    <property type="evidence" value="ECO:0007669"/>
    <property type="project" value="TreeGrafter"/>
</dbReference>
<dbReference type="AlphaFoldDB" id="A0A9N8VUY0"/>
<feature type="region of interest" description="Disordered" evidence="1">
    <location>
        <begin position="89"/>
        <end position="113"/>
    </location>
</feature>
<feature type="compositionally biased region" description="Basic and acidic residues" evidence="1">
    <location>
        <begin position="1"/>
        <end position="10"/>
    </location>
</feature>
<dbReference type="EMBL" id="CAJVPI010000032">
    <property type="protein sequence ID" value="CAG8461849.1"/>
    <property type="molecule type" value="Genomic_DNA"/>
</dbReference>
<sequence>MSSNDKKPTVVEEDDDFDDLLDDILDDFTQEPPAQSEGGHASSNKDSTQKSPTEEDLEREVEELFNDKSFEDTFHALLKAFDDANIDDSANASTANESQSGETGGTKGGSFQDHINQTMNMLKNSSDQLDLNHANFITKTEMTDNEDLLSDFVKALDNIAESGDFTNLVENMMDKLTTKDLLYEPMKELGMKYPQWLKDNKEKVSREDYERYEKQYGCVQKIVAHFEAPEPRADDEEQKQAIVGLMEEMQKLGHPPEDILYEFAPDMKFDENGFPELPPDLVNQFDFMQNYSCK</sequence>
<dbReference type="GO" id="GO:0045046">
    <property type="term" value="P:protein import into peroxisome membrane"/>
    <property type="evidence" value="ECO:0007669"/>
    <property type="project" value="TreeGrafter"/>
</dbReference>
<reference evidence="2" key="1">
    <citation type="submission" date="2021-06" db="EMBL/GenBank/DDBJ databases">
        <authorList>
            <person name="Kallberg Y."/>
            <person name="Tangrot J."/>
            <person name="Rosling A."/>
        </authorList>
    </citation>
    <scope>NUCLEOTIDE SEQUENCE</scope>
    <source>
        <strain evidence="2">BR232B</strain>
    </source>
</reference>